<evidence type="ECO:0000313" key="7">
    <source>
        <dbReference type="Proteomes" id="UP001500021"/>
    </source>
</evidence>
<evidence type="ECO:0000256" key="3">
    <source>
        <dbReference type="ARBA" id="ARBA00022837"/>
    </source>
</evidence>
<dbReference type="InterPro" id="IPR051360">
    <property type="entry name" value="Neuronal_Pentraxin_Related"/>
</dbReference>
<dbReference type="EMBL" id="BAAAFA010000001">
    <property type="protein sequence ID" value="GAA0811847.1"/>
    <property type="molecule type" value="Genomic_DNA"/>
</dbReference>
<evidence type="ECO:0000256" key="1">
    <source>
        <dbReference type="ARBA" id="ARBA00001913"/>
    </source>
</evidence>
<proteinExistence type="predicted"/>
<dbReference type="InterPro" id="IPR013320">
    <property type="entry name" value="ConA-like_dom_sf"/>
</dbReference>
<evidence type="ECO:0000256" key="4">
    <source>
        <dbReference type="ARBA" id="ARBA00023157"/>
    </source>
</evidence>
<evidence type="ECO:0000313" key="6">
    <source>
        <dbReference type="EMBL" id="GAA0811847.1"/>
    </source>
</evidence>
<evidence type="ECO:0000256" key="2">
    <source>
        <dbReference type="ARBA" id="ARBA00022723"/>
    </source>
</evidence>
<name>A0ABN1L3C0_9GAMM</name>
<sequence>MLRIVSFIFLMVFSAPWLYAAECLDIFPSSPMPHGLLPPDKVFINVPHFSGADGFLANPQTLNLGDGQYQSNAAQQEIFVSSSPASETTARLYIANGVNWVNAQINVDGNPEDLIIIANGSMSISGNDTKINAIIYARGAISLSGNPDDPHDSNSPGGIEINGAVAAEGSISTNARVTINYDEYVINNADFNGMCDNTPVITPEPILDYHFDECSYTGAVGEIIDSTGNFSGRTFNGVERESTGQIQSAVNLSNQRHYIETAVPLPTNYSVSVWFKKPTITSGSRYYILGSMSGGGDLLYLDRNNSWRWGVYNLSGATNGSYSFASLDNSWHHLTLVYNAGQTQLYIDGVLVDTINRSVTGTLKYIGTSYDAVNTNNAQGFRAPLDEFMVFDGPLSASNVDEIYNFQASQFNYDGSIRTPVSCPLLVGLYQFEQNNFNSQIDDTSGNDNHASNIGGQSVAQGKYCRGFDSNGTNTSSQTNNAFSSNVNLVDDVGNMGTISFWFNGNTHWDQGGYNGGERTLFDASLNLGLGVGNKYFALNIMKNGLLRFSFEDDVDGDFFIEEPMISPRSSNTWYYITATWNFNTNQFELYVDGTLRINANRNTSGAIKDLGNVIFGDNSSTYSGNNNGALASNYSANGKFDEVRIYNFVLAQSEITADMNESFGCPTFDHFQIDTIDAQGLTCQADNIIIKACADSACSTLNTDNFNVELLVNGVSNRSLTVSGGSTNISYAYTSIGNAALSLDQAYQCKGSATTPCNVAFSDSGFIFGNTVNTYPVIPIQLSGKPSNEGFKARSLYLQAVKTSDNAASCVAAFPENSNVDVNLSYSCHGDSSDCKNAITLNNSNKSYDVTQLVTERRLRFGADSKAYFSIQYPDAGKLILNAQKFVEVEDDAGNKKILDFKGSSNAYVVRPFAFALDFNNDSNSANAFAQNASESAFKKAGEAFTMTATAVQWQNGQDDNADGVPDNFTAVNGNSVAGHFVAPALDVTHNLLLPNDAGAAPGYLSTETSNSFSGSTVDNSYTYSEVGIIELLANLSSGNYLDACDNGGNVCSDGNIQGQVVNVGRFTPDHFELSIVNDGILASICTGVDPDMPFVYSGQMSDLTATAKGTLQYLTQPQLSITAKSSLCPAGVCSTTKNYRGDFMRLPLSGINRYQVDDGSGTNTKVDFPISDASRYGVDTTNKVRLVATYSNGELIEQVAPLGTLTYRYSVNDHFVYLHEKNSEIPPFTSDINLSLASIIDADLISANDADGDPDALGPILNADTVITFNPAGKEVRFGRAILENSFGPETSNLPQPLHLQYLATTGNYVVNSDDECTVWDSSKIDLNTITLNKNKTSAEGGSGSFVEGSTRDIYLTAPTGNGILQGKVGVEYSIAPWLQYDWDDDGLFTNNPTAVATFGVFRGNDRIIYQREVER</sequence>
<dbReference type="RefSeq" id="WP_343814576.1">
    <property type="nucleotide sequence ID" value="NZ_BAAAFA010000001.1"/>
</dbReference>
<keyword evidence="4" id="KW-1015">Disulfide bond</keyword>
<keyword evidence="7" id="KW-1185">Reference proteome</keyword>
<keyword evidence="2" id="KW-0479">Metal-binding</keyword>
<feature type="domain" description="DUF6701" evidence="5">
    <location>
        <begin position="746"/>
        <end position="1416"/>
    </location>
</feature>
<comment type="cofactor">
    <cofactor evidence="1">
        <name>Ca(2+)</name>
        <dbReference type="ChEBI" id="CHEBI:29108"/>
    </cofactor>
</comment>
<dbReference type="Gene3D" id="2.60.120.200">
    <property type="match status" value="2"/>
</dbReference>
<protein>
    <submittedName>
        <fullName evidence="6">MSHA fimbrial biogenesis protein MshQ</fullName>
    </submittedName>
</protein>
<dbReference type="SUPFAM" id="SSF49899">
    <property type="entry name" value="Concanavalin A-like lectins/glucanases"/>
    <property type="match status" value="2"/>
</dbReference>
<accession>A0ABN1L3C0</accession>
<dbReference type="Pfam" id="PF13385">
    <property type="entry name" value="Laminin_G_3"/>
    <property type="match status" value="2"/>
</dbReference>
<dbReference type="PANTHER" id="PTHR19277">
    <property type="entry name" value="PENTRAXIN"/>
    <property type="match status" value="1"/>
</dbReference>
<gene>
    <name evidence="6" type="primary">mshQ</name>
    <name evidence="6" type="ORF">GCM10009111_04900</name>
</gene>
<dbReference type="Proteomes" id="UP001500021">
    <property type="component" value="Unassembled WGS sequence"/>
</dbReference>
<dbReference type="InterPro" id="IPR046524">
    <property type="entry name" value="DUF6701"/>
</dbReference>
<organism evidence="6 7">
    <name type="scientific">Colwellia asteriadis</name>
    <dbReference type="NCBI Taxonomy" id="517723"/>
    <lineage>
        <taxon>Bacteria</taxon>
        <taxon>Pseudomonadati</taxon>
        <taxon>Pseudomonadota</taxon>
        <taxon>Gammaproteobacteria</taxon>
        <taxon>Alteromonadales</taxon>
        <taxon>Colwelliaceae</taxon>
        <taxon>Colwellia</taxon>
    </lineage>
</organism>
<dbReference type="Pfam" id="PF20419">
    <property type="entry name" value="DUF6701"/>
    <property type="match status" value="1"/>
</dbReference>
<reference evidence="6 7" key="1">
    <citation type="journal article" date="2019" name="Int. J. Syst. Evol. Microbiol.">
        <title>The Global Catalogue of Microorganisms (GCM) 10K type strain sequencing project: providing services to taxonomists for standard genome sequencing and annotation.</title>
        <authorList>
            <consortium name="The Broad Institute Genomics Platform"/>
            <consortium name="The Broad Institute Genome Sequencing Center for Infectious Disease"/>
            <person name="Wu L."/>
            <person name="Ma J."/>
        </authorList>
    </citation>
    <scope>NUCLEOTIDE SEQUENCE [LARGE SCALE GENOMIC DNA]</scope>
    <source>
        <strain evidence="6 7">JCM 15608</strain>
    </source>
</reference>
<comment type="caution">
    <text evidence="6">The sequence shown here is derived from an EMBL/GenBank/DDBJ whole genome shotgun (WGS) entry which is preliminary data.</text>
</comment>
<dbReference type="PANTHER" id="PTHR19277:SF125">
    <property type="entry name" value="B6"/>
    <property type="match status" value="1"/>
</dbReference>
<keyword evidence="3" id="KW-0106">Calcium</keyword>
<evidence type="ECO:0000259" key="5">
    <source>
        <dbReference type="Pfam" id="PF20419"/>
    </source>
</evidence>